<dbReference type="EMBL" id="WNTK01000005">
    <property type="protein sequence ID" value="KAG9483443.1"/>
    <property type="molecule type" value="Genomic_DNA"/>
</dbReference>
<reference evidence="7" key="1">
    <citation type="thesis" date="2020" institute="ProQuest LLC" country="789 East Eisenhower Parkway, Ann Arbor, MI, USA">
        <title>Comparative Genomics and Chromosome Evolution.</title>
        <authorList>
            <person name="Mudd A.B."/>
        </authorList>
    </citation>
    <scope>NUCLEOTIDE SEQUENCE</scope>
    <source>
        <strain evidence="7">HN-11 Male</strain>
        <tissue evidence="7">Kidney and liver</tissue>
    </source>
</reference>
<feature type="transmembrane region" description="Helical" evidence="5">
    <location>
        <begin position="281"/>
        <end position="314"/>
    </location>
</feature>
<feature type="non-terminal residue" evidence="7">
    <location>
        <position position="1"/>
    </location>
</feature>
<keyword evidence="4 5" id="KW-0472">Membrane</keyword>
<feature type="transmembrane region" description="Helical" evidence="5">
    <location>
        <begin position="335"/>
        <end position="363"/>
    </location>
</feature>
<dbReference type="AlphaFoldDB" id="A0A8J6F7R6"/>
<feature type="transmembrane region" description="Helical" evidence="5">
    <location>
        <begin position="121"/>
        <end position="148"/>
    </location>
</feature>
<comment type="caution">
    <text evidence="7">The sequence shown here is derived from an EMBL/GenBank/DDBJ whole genome shotgun (WGS) entry which is preliminary data.</text>
</comment>
<dbReference type="GO" id="GO:0016020">
    <property type="term" value="C:membrane"/>
    <property type="evidence" value="ECO:0007669"/>
    <property type="project" value="UniProtKB-SubCell"/>
</dbReference>
<evidence type="ECO:0000256" key="5">
    <source>
        <dbReference type="SAM" id="Phobius"/>
    </source>
</evidence>
<dbReference type="InterPro" id="IPR018045">
    <property type="entry name" value="S04_transporter_CS"/>
</dbReference>
<dbReference type="Pfam" id="PF01740">
    <property type="entry name" value="STAS"/>
    <property type="match status" value="1"/>
</dbReference>
<keyword evidence="3 5" id="KW-1133">Transmembrane helix</keyword>
<feature type="transmembrane region" description="Helical" evidence="5">
    <location>
        <begin position="238"/>
        <end position="261"/>
    </location>
</feature>
<feature type="domain" description="STAS" evidence="6">
    <location>
        <begin position="391"/>
        <end position="579"/>
    </location>
</feature>
<dbReference type="InterPro" id="IPR001902">
    <property type="entry name" value="SLC26A/SulP_fam"/>
</dbReference>
<dbReference type="PANTHER" id="PTHR11814">
    <property type="entry name" value="SULFATE TRANSPORTER"/>
    <property type="match status" value="1"/>
</dbReference>
<keyword evidence="2 5" id="KW-0812">Transmembrane</keyword>
<dbReference type="GO" id="GO:0008271">
    <property type="term" value="F:secondary active sulfate transmembrane transporter activity"/>
    <property type="evidence" value="ECO:0007669"/>
    <property type="project" value="InterPro"/>
</dbReference>
<evidence type="ECO:0000256" key="4">
    <source>
        <dbReference type="ARBA" id="ARBA00023136"/>
    </source>
</evidence>
<sequence length="596" mass="65554">TKALLFQFLPILHWLPQYPVKEWLLGDIVSGISVGILQLPQGLAYALLAGVPPVFGLYSSFFPVFVYSFFGTSRHVSVGSFAVVSIMIGSVTESLAPNENFILPGNETIDTIARDRARVEYMAAITLLVGLFQLFLGLVQFGFVVTYLSEPLVRGYTTAATIHVTVSQLKHILGLPLSERSQPLSLFYSLVSLLRRIHKTNIGTLVVSAVALVFLFAVKEINHRFHSKLCMPIPTELVVELIALGLSNLTGSFFHCFAVTSSMSRSLVQESTGGNTQIAGSISAIIILVIILKAGELFTCLPRAILSSIVIANLKGMYKQFMDIPLLWWTDRYDLLIWLATFLSTICLNLDMGLGISVVFGLVTVTFRTQLPHYSLLGQVAKSDIYRVAEEKTLAKELPGVKIFQSNSPLYFANAELYAKSLKMKMAVDVDKLIEKKKKAIQKRKKALQKVSNLAESILAKTQKGSGMEFLTNKEVVIGSLKTLSESIPQSPVTLRSLGLEKPDFHSLILDFSAVCFIDTVGTKILKNIFNEFREVEVEVFIANCPSAVLRQLENGSFFNDDITPASIFASIHDAVSYICSGQNSRASSLSEITAV</sequence>
<organism evidence="7 8">
    <name type="scientific">Eleutherodactylus coqui</name>
    <name type="common">Puerto Rican coqui</name>
    <dbReference type="NCBI Taxonomy" id="57060"/>
    <lineage>
        <taxon>Eukaryota</taxon>
        <taxon>Metazoa</taxon>
        <taxon>Chordata</taxon>
        <taxon>Craniata</taxon>
        <taxon>Vertebrata</taxon>
        <taxon>Euteleostomi</taxon>
        <taxon>Amphibia</taxon>
        <taxon>Batrachia</taxon>
        <taxon>Anura</taxon>
        <taxon>Neobatrachia</taxon>
        <taxon>Hyloidea</taxon>
        <taxon>Eleutherodactylidae</taxon>
        <taxon>Eleutherodactylinae</taxon>
        <taxon>Eleutherodactylus</taxon>
        <taxon>Eleutherodactylus</taxon>
    </lineage>
</organism>
<proteinExistence type="predicted"/>
<dbReference type="PROSITE" id="PS50801">
    <property type="entry name" value="STAS"/>
    <property type="match status" value="1"/>
</dbReference>
<name>A0A8J6F7R6_ELECQ</name>
<protein>
    <recommendedName>
        <fullName evidence="6">STAS domain-containing protein</fullName>
    </recommendedName>
</protein>
<dbReference type="InterPro" id="IPR002645">
    <property type="entry name" value="STAS_dom"/>
</dbReference>
<accession>A0A8J6F7R6</accession>
<evidence type="ECO:0000256" key="1">
    <source>
        <dbReference type="ARBA" id="ARBA00004141"/>
    </source>
</evidence>
<evidence type="ECO:0000313" key="8">
    <source>
        <dbReference type="Proteomes" id="UP000770717"/>
    </source>
</evidence>
<comment type="subcellular location">
    <subcellularLocation>
        <location evidence="1">Membrane</location>
        <topology evidence="1">Multi-pass membrane protein</topology>
    </subcellularLocation>
</comment>
<dbReference type="InterPro" id="IPR036513">
    <property type="entry name" value="STAS_dom_sf"/>
</dbReference>
<dbReference type="Gene3D" id="3.30.750.24">
    <property type="entry name" value="STAS domain"/>
    <property type="match status" value="1"/>
</dbReference>
<dbReference type="Proteomes" id="UP000770717">
    <property type="component" value="Unassembled WGS sequence"/>
</dbReference>
<dbReference type="SUPFAM" id="SSF52091">
    <property type="entry name" value="SpoIIaa-like"/>
    <property type="match status" value="1"/>
</dbReference>
<dbReference type="PROSITE" id="PS01130">
    <property type="entry name" value="SLC26A"/>
    <property type="match status" value="1"/>
</dbReference>
<keyword evidence="8" id="KW-1185">Reference proteome</keyword>
<dbReference type="OrthoDB" id="288203at2759"/>
<evidence type="ECO:0000256" key="2">
    <source>
        <dbReference type="ARBA" id="ARBA00022692"/>
    </source>
</evidence>
<feature type="transmembrane region" description="Helical" evidence="5">
    <location>
        <begin position="43"/>
        <end position="70"/>
    </location>
</feature>
<feature type="transmembrane region" description="Helical" evidence="5">
    <location>
        <begin position="200"/>
        <end position="218"/>
    </location>
</feature>
<evidence type="ECO:0000313" key="7">
    <source>
        <dbReference type="EMBL" id="KAG9483443.1"/>
    </source>
</evidence>
<gene>
    <name evidence="7" type="ORF">GDO78_009390</name>
</gene>
<evidence type="ECO:0000259" key="6">
    <source>
        <dbReference type="PROSITE" id="PS50801"/>
    </source>
</evidence>
<dbReference type="InterPro" id="IPR011547">
    <property type="entry name" value="SLC26A/SulP_dom"/>
</dbReference>
<dbReference type="CDD" id="cd07042">
    <property type="entry name" value="STAS_SulP_like_sulfate_transporter"/>
    <property type="match status" value="1"/>
</dbReference>
<dbReference type="Pfam" id="PF00916">
    <property type="entry name" value="Sulfate_transp"/>
    <property type="match status" value="2"/>
</dbReference>
<evidence type="ECO:0000256" key="3">
    <source>
        <dbReference type="ARBA" id="ARBA00022989"/>
    </source>
</evidence>